<sequence>MANIFDEAKNKTRVLVFSTHSSIAKLLHEVLHFYDKDFGYYLENDDFENPSSDFAILETGDIEKATLFQPSIALITSEISGETVIPLFSKITAGGVLIYHSNLSEAVEKSENFFRKLEFDHPQFQKSVAGFVLETNIGAIPISSSEEDLLKDIEGAKLLSQQFGVMEEEFYEPLMSFI</sequence>
<dbReference type="EMBL" id="JPEP01000002">
    <property type="protein sequence ID" value="KEY18916.1"/>
    <property type="molecule type" value="Genomic_DNA"/>
</dbReference>
<proteinExistence type="predicted"/>
<dbReference type="EMBL" id="LR134441">
    <property type="protein sequence ID" value="VEH99229.1"/>
    <property type="molecule type" value="Genomic_DNA"/>
</dbReference>
<dbReference type="Proteomes" id="UP000028349">
    <property type="component" value="Unassembled WGS sequence"/>
</dbReference>
<name>A0A3S4YT18_9FLAO</name>
<dbReference type="RefSeq" id="WP_034719578.1">
    <property type="nucleotide sequence ID" value="NZ_FOIX01000004.1"/>
</dbReference>
<dbReference type="AlphaFoldDB" id="A0A3S4YT18"/>
<dbReference type="Proteomes" id="UP000270036">
    <property type="component" value="Chromosome"/>
</dbReference>
<reference evidence="2 4" key="2">
    <citation type="submission" date="2018-12" db="EMBL/GenBank/DDBJ databases">
        <authorList>
            <consortium name="Pathogen Informatics"/>
        </authorList>
    </citation>
    <scope>NUCLEOTIDE SEQUENCE [LARGE SCALE GENOMIC DNA]</scope>
    <source>
        <strain evidence="2 4">NCTC13489</strain>
    </source>
</reference>
<evidence type="ECO:0000313" key="4">
    <source>
        <dbReference type="Proteomes" id="UP000270036"/>
    </source>
</evidence>
<dbReference type="STRING" id="266748.HY04_10670"/>
<evidence type="ECO:0000313" key="3">
    <source>
        <dbReference type="Proteomes" id="UP000028349"/>
    </source>
</evidence>
<gene>
    <name evidence="1" type="ORF">HY04_10670</name>
    <name evidence="2" type="ORF">NCTC13489_01428</name>
</gene>
<evidence type="ECO:0000313" key="2">
    <source>
        <dbReference type="EMBL" id="VEH99229.1"/>
    </source>
</evidence>
<organism evidence="2 4">
    <name type="scientific">Kaistella antarctica</name>
    <dbReference type="NCBI Taxonomy" id="266748"/>
    <lineage>
        <taxon>Bacteria</taxon>
        <taxon>Pseudomonadati</taxon>
        <taxon>Bacteroidota</taxon>
        <taxon>Flavobacteriia</taxon>
        <taxon>Flavobacteriales</taxon>
        <taxon>Weeksellaceae</taxon>
        <taxon>Chryseobacterium group</taxon>
        <taxon>Kaistella</taxon>
    </lineage>
</organism>
<keyword evidence="3" id="KW-1185">Reference proteome</keyword>
<evidence type="ECO:0000313" key="1">
    <source>
        <dbReference type="EMBL" id="KEY18916.1"/>
    </source>
</evidence>
<reference evidence="1 3" key="1">
    <citation type="submission" date="2014-07" db="EMBL/GenBank/DDBJ databases">
        <authorList>
            <person name="Pisani N.G."/>
            <person name="Newman J.D."/>
        </authorList>
    </citation>
    <scope>NUCLEOTIDE SEQUENCE [LARGE SCALE GENOMIC DNA]</scope>
    <source>
        <strain evidence="1 3">LMG 24720</strain>
    </source>
</reference>
<dbReference type="KEGG" id="cant:NCTC13489_01428"/>
<dbReference type="OrthoDB" id="9804126at2"/>
<accession>A0A3S4YT18</accession>
<protein>
    <submittedName>
        <fullName evidence="2">Uncharacterized protein</fullName>
    </submittedName>
</protein>